<protein>
    <recommendedName>
        <fullName evidence="2">VanZ-like domain-containing protein</fullName>
    </recommendedName>
</protein>
<evidence type="ECO:0000256" key="1">
    <source>
        <dbReference type="SAM" id="Phobius"/>
    </source>
</evidence>
<dbReference type="EMBL" id="LR134350">
    <property type="protein sequence ID" value="VEG28720.1"/>
    <property type="molecule type" value="Genomic_DNA"/>
</dbReference>
<dbReference type="InterPro" id="IPR006976">
    <property type="entry name" value="VanZ-like"/>
</dbReference>
<organism evidence="3 4">
    <name type="scientific">Actinomyces howellii</name>
    <dbReference type="NCBI Taxonomy" id="52771"/>
    <lineage>
        <taxon>Bacteria</taxon>
        <taxon>Bacillati</taxon>
        <taxon>Actinomycetota</taxon>
        <taxon>Actinomycetes</taxon>
        <taxon>Actinomycetales</taxon>
        <taxon>Actinomycetaceae</taxon>
        <taxon>Actinomyces</taxon>
    </lineage>
</organism>
<keyword evidence="1" id="KW-0472">Membrane</keyword>
<dbReference type="Pfam" id="PF04892">
    <property type="entry name" value="VanZ"/>
    <property type="match status" value="1"/>
</dbReference>
<sequence>MTGPTGGAPGVPAGTPGSRRAARTGAVACLVLVLLAVTWPSGSQIADLKDGLGPWFLSAHDKDVVLNLVMLAPPVFLATVGWQRVPWWAWALAGCALGCCAELTQLLAPLGRRPSLDNALQNAVGAWTGAVLALMVLHLPRVPRRSGSGG</sequence>
<accession>A0A448HHP0</accession>
<feature type="domain" description="VanZ-like" evidence="2">
    <location>
        <begin position="59"/>
        <end position="135"/>
    </location>
</feature>
<feature type="transmembrane region" description="Helical" evidence="1">
    <location>
        <begin position="120"/>
        <end position="139"/>
    </location>
</feature>
<keyword evidence="1" id="KW-1133">Transmembrane helix</keyword>
<gene>
    <name evidence="3" type="ORF">NCTC11636_01683</name>
</gene>
<reference evidence="3 4" key="1">
    <citation type="submission" date="2018-12" db="EMBL/GenBank/DDBJ databases">
        <authorList>
            <consortium name="Pathogen Informatics"/>
        </authorList>
    </citation>
    <scope>NUCLEOTIDE SEQUENCE [LARGE SCALE GENOMIC DNA]</scope>
    <source>
        <strain evidence="3 4">NCTC11636</strain>
    </source>
</reference>
<evidence type="ECO:0000259" key="2">
    <source>
        <dbReference type="Pfam" id="PF04892"/>
    </source>
</evidence>
<dbReference type="Proteomes" id="UP000266895">
    <property type="component" value="Chromosome"/>
</dbReference>
<dbReference type="OrthoDB" id="3734191at2"/>
<feature type="transmembrane region" description="Helical" evidence="1">
    <location>
        <begin position="88"/>
        <end position="108"/>
    </location>
</feature>
<proteinExistence type="predicted"/>
<evidence type="ECO:0000313" key="4">
    <source>
        <dbReference type="Proteomes" id="UP000266895"/>
    </source>
</evidence>
<evidence type="ECO:0000313" key="3">
    <source>
        <dbReference type="EMBL" id="VEG28720.1"/>
    </source>
</evidence>
<dbReference type="KEGG" id="ahw:NCTC11636_01683"/>
<dbReference type="AlphaFoldDB" id="A0A448HHP0"/>
<feature type="transmembrane region" description="Helical" evidence="1">
    <location>
        <begin position="20"/>
        <end position="39"/>
    </location>
</feature>
<keyword evidence="1" id="KW-0812">Transmembrane</keyword>
<keyword evidence="4" id="KW-1185">Reference proteome</keyword>
<name>A0A448HHP0_9ACTO</name>
<feature type="transmembrane region" description="Helical" evidence="1">
    <location>
        <begin position="64"/>
        <end position="82"/>
    </location>
</feature>
<dbReference type="RefSeq" id="WP_126382723.1">
    <property type="nucleotide sequence ID" value="NZ_LR134350.1"/>
</dbReference>